<dbReference type="EMBL" id="WIXP02000016">
    <property type="protein sequence ID" value="KAF6198011.1"/>
    <property type="molecule type" value="Genomic_DNA"/>
</dbReference>
<reference evidence="1" key="1">
    <citation type="journal article" date="2021" name="Mol. Ecol. Resour.">
        <title>Apolygus lucorum genome provides insights into omnivorousness and mesophyll feeding.</title>
        <authorList>
            <person name="Liu Y."/>
            <person name="Liu H."/>
            <person name="Wang H."/>
            <person name="Huang T."/>
            <person name="Liu B."/>
            <person name="Yang B."/>
            <person name="Yin L."/>
            <person name="Li B."/>
            <person name="Zhang Y."/>
            <person name="Zhang S."/>
            <person name="Jiang F."/>
            <person name="Zhang X."/>
            <person name="Ren Y."/>
            <person name="Wang B."/>
            <person name="Wang S."/>
            <person name="Lu Y."/>
            <person name="Wu K."/>
            <person name="Fan W."/>
            <person name="Wang G."/>
        </authorList>
    </citation>
    <scope>NUCLEOTIDE SEQUENCE</scope>
    <source>
        <strain evidence="1">12Hb</strain>
    </source>
</reference>
<gene>
    <name evidence="1" type="ORF">GE061_007756</name>
</gene>
<evidence type="ECO:0000313" key="2">
    <source>
        <dbReference type="Proteomes" id="UP000466442"/>
    </source>
</evidence>
<keyword evidence="2" id="KW-1185">Reference proteome</keyword>
<dbReference type="Proteomes" id="UP000466442">
    <property type="component" value="Linkage Group LG16"/>
</dbReference>
<evidence type="ECO:0000313" key="1">
    <source>
        <dbReference type="EMBL" id="KAF6198011.1"/>
    </source>
</evidence>
<dbReference type="AlphaFoldDB" id="A0A8S9WPE6"/>
<protein>
    <submittedName>
        <fullName evidence="1">Uncharacterized protein</fullName>
    </submittedName>
</protein>
<proteinExistence type="predicted"/>
<organism evidence="1 2">
    <name type="scientific">Apolygus lucorum</name>
    <name type="common">Small green plant bug</name>
    <name type="synonym">Lygocoris lucorum</name>
    <dbReference type="NCBI Taxonomy" id="248454"/>
    <lineage>
        <taxon>Eukaryota</taxon>
        <taxon>Metazoa</taxon>
        <taxon>Ecdysozoa</taxon>
        <taxon>Arthropoda</taxon>
        <taxon>Hexapoda</taxon>
        <taxon>Insecta</taxon>
        <taxon>Pterygota</taxon>
        <taxon>Neoptera</taxon>
        <taxon>Paraneoptera</taxon>
        <taxon>Hemiptera</taxon>
        <taxon>Heteroptera</taxon>
        <taxon>Panheteroptera</taxon>
        <taxon>Cimicomorpha</taxon>
        <taxon>Miridae</taxon>
        <taxon>Mirini</taxon>
        <taxon>Apolygus</taxon>
    </lineage>
</organism>
<comment type="caution">
    <text evidence="1">The sequence shown here is derived from an EMBL/GenBank/DDBJ whole genome shotgun (WGS) entry which is preliminary data.</text>
</comment>
<name>A0A8S9WPE6_APOLU</name>
<accession>A0A8S9WPE6</accession>
<sequence length="105" mass="12048">MTVLEELAFSSGVGAFAERPLNDEGYETIFDAEEIIIEATALLRSLRKSITKHAPKLLNHIEKRVVLLNAHIKKMFHGHPPDYLNMLHQAIITMLHHLQSRIERQ</sequence>